<keyword evidence="2" id="KW-1185">Reference proteome</keyword>
<sequence>MAVFHLVFNLVFQLSPVRFGWVSERAASLSCFSELHQVYLVFDQFIDGYNVVKEIKMVGKINWAMTILDMIDQVLDASSKEPWGPHGMDHFL</sequence>
<evidence type="ECO:0000313" key="2">
    <source>
        <dbReference type="Proteomes" id="UP000828941"/>
    </source>
</evidence>
<accession>A0ACB9NFN9</accession>
<dbReference type="Proteomes" id="UP000828941">
    <property type="component" value="Chromosome 6"/>
</dbReference>
<organism evidence="1 2">
    <name type="scientific">Bauhinia variegata</name>
    <name type="common">Purple orchid tree</name>
    <name type="synonym">Phanera variegata</name>
    <dbReference type="NCBI Taxonomy" id="167791"/>
    <lineage>
        <taxon>Eukaryota</taxon>
        <taxon>Viridiplantae</taxon>
        <taxon>Streptophyta</taxon>
        <taxon>Embryophyta</taxon>
        <taxon>Tracheophyta</taxon>
        <taxon>Spermatophyta</taxon>
        <taxon>Magnoliopsida</taxon>
        <taxon>eudicotyledons</taxon>
        <taxon>Gunneridae</taxon>
        <taxon>Pentapetalae</taxon>
        <taxon>rosids</taxon>
        <taxon>fabids</taxon>
        <taxon>Fabales</taxon>
        <taxon>Fabaceae</taxon>
        <taxon>Cercidoideae</taxon>
        <taxon>Cercideae</taxon>
        <taxon>Bauhiniinae</taxon>
        <taxon>Bauhinia</taxon>
    </lineage>
</organism>
<protein>
    <submittedName>
        <fullName evidence="1">Uncharacterized protein</fullName>
    </submittedName>
</protein>
<proteinExistence type="predicted"/>
<reference evidence="1 2" key="1">
    <citation type="journal article" date="2022" name="DNA Res.">
        <title>Chromosomal-level genome assembly of the orchid tree Bauhinia variegata (Leguminosae; Cercidoideae) supports the allotetraploid origin hypothesis of Bauhinia.</title>
        <authorList>
            <person name="Zhong Y."/>
            <person name="Chen Y."/>
            <person name="Zheng D."/>
            <person name="Pang J."/>
            <person name="Liu Y."/>
            <person name="Luo S."/>
            <person name="Meng S."/>
            <person name="Qian L."/>
            <person name="Wei D."/>
            <person name="Dai S."/>
            <person name="Zhou R."/>
        </authorList>
    </citation>
    <scope>NUCLEOTIDE SEQUENCE [LARGE SCALE GENOMIC DNA]</scope>
    <source>
        <strain evidence="1">BV-YZ2020</strain>
    </source>
</reference>
<evidence type="ECO:0000313" key="1">
    <source>
        <dbReference type="EMBL" id="KAI4334644.1"/>
    </source>
</evidence>
<comment type="caution">
    <text evidence="1">The sequence shown here is derived from an EMBL/GenBank/DDBJ whole genome shotgun (WGS) entry which is preliminary data.</text>
</comment>
<dbReference type="EMBL" id="CM039431">
    <property type="protein sequence ID" value="KAI4334644.1"/>
    <property type="molecule type" value="Genomic_DNA"/>
</dbReference>
<gene>
    <name evidence="1" type="ORF">L6164_013361</name>
</gene>
<name>A0ACB9NFN9_BAUVA</name>